<organism evidence="2 3">
    <name type="scientific">Knoellia subterranea KCTC 19937</name>
    <dbReference type="NCBI Taxonomy" id="1385521"/>
    <lineage>
        <taxon>Bacteria</taxon>
        <taxon>Bacillati</taxon>
        <taxon>Actinomycetota</taxon>
        <taxon>Actinomycetes</taxon>
        <taxon>Micrococcales</taxon>
        <taxon>Intrasporangiaceae</taxon>
        <taxon>Knoellia</taxon>
    </lineage>
</organism>
<gene>
    <name evidence="2" type="ORF">N803_15470</name>
</gene>
<reference evidence="2 3" key="1">
    <citation type="submission" date="2013-08" db="EMBL/GenBank/DDBJ databases">
        <title>The genome sequence of Knoellia subterranea.</title>
        <authorList>
            <person name="Zhu W."/>
            <person name="Wang G."/>
        </authorList>
    </citation>
    <scope>NUCLEOTIDE SEQUENCE [LARGE SCALE GENOMIC DNA]</scope>
    <source>
        <strain evidence="2 3">KCTC 19937</strain>
    </source>
</reference>
<accession>A0A0A0JJN5</accession>
<dbReference type="EMBL" id="AVPK01000006">
    <property type="protein sequence ID" value="KGN37308.1"/>
    <property type="molecule type" value="Genomic_DNA"/>
</dbReference>
<dbReference type="Proteomes" id="UP000030011">
    <property type="component" value="Unassembled WGS sequence"/>
</dbReference>
<dbReference type="AlphaFoldDB" id="A0A0A0JJN5"/>
<proteinExistence type="predicted"/>
<keyword evidence="3" id="KW-1185">Reference proteome</keyword>
<feature type="region of interest" description="Disordered" evidence="1">
    <location>
        <begin position="1"/>
        <end position="38"/>
    </location>
</feature>
<evidence type="ECO:0000256" key="1">
    <source>
        <dbReference type="SAM" id="MobiDB-lite"/>
    </source>
</evidence>
<evidence type="ECO:0000313" key="3">
    <source>
        <dbReference type="Proteomes" id="UP000030011"/>
    </source>
</evidence>
<sequence length="38" mass="3798">MAGVVRVVKGGTGQFPGQQLPGQQSQQGQTAPTSATVT</sequence>
<feature type="compositionally biased region" description="Low complexity" evidence="1">
    <location>
        <begin position="15"/>
        <end position="38"/>
    </location>
</feature>
<name>A0A0A0JJN5_9MICO</name>
<comment type="caution">
    <text evidence="2">The sequence shown here is derived from an EMBL/GenBank/DDBJ whole genome shotgun (WGS) entry which is preliminary data.</text>
</comment>
<protein>
    <submittedName>
        <fullName evidence="2">Uncharacterized protein</fullName>
    </submittedName>
</protein>
<evidence type="ECO:0000313" key="2">
    <source>
        <dbReference type="EMBL" id="KGN37308.1"/>
    </source>
</evidence>